<dbReference type="EMBL" id="CP074572">
    <property type="protein sequence ID" value="QVK21986.1"/>
    <property type="molecule type" value="Genomic_DNA"/>
</dbReference>
<evidence type="ECO:0000256" key="1">
    <source>
        <dbReference type="SAM" id="Phobius"/>
    </source>
</evidence>
<reference evidence="2 3" key="1">
    <citation type="journal article" date="2012" name="Int. J. Syst. Evol. Microbiol.">
        <title>Shewanella dokdonensis sp. nov., isolated from seawater.</title>
        <authorList>
            <person name="Sung H.R."/>
            <person name="Yoon J.H."/>
            <person name="Ghim S.Y."/>
        </authorList>
    </citation>
    <scope>NUCLEOTIDE SEQUENCE [LARGE SCALE GENOMIC DNA]</scope>
    <source>
        <strain evidence="2 3">DSM 23626</strain>
    </source>
</reference>
<dbReference type="RefSeq" id="WP_213680646.1">
    <property type="nucleotide sequence ID" value="NZ_CP074572.1"/>
</dbReference>
<accession>A0ABX8DB53</accession>
<keyword evidence="1" id="KW-0472">Membrane</keyword>
<keyword evidence="1" id="KW-0812">Transmembrane</keyword>
<evidence type="ECO:0000313" key="2">
    <source>
        <dbReference type="EMBL" id="QVK21986.1"/>
    </source>
</evidence>
<evidence type="ECO:0000313" key="3">
    <source>
        <dbReference type="Proteomes" id="UP000676428"/>
    </source>
</evidence>
<evidence type="ECO:0008006" key="4">
    <source>
        <dbReference type="Google" id="ProtNLM"/>
    </source>
</evidence>
<proteinExistence type="predicted"/>
<feature type="transmembrane region" description="Helical" evidence="1">
    <location>
        <begin position="534"/>
        <end position="553"/>
    </location>
</feature>
<keyword evidence="3" id="KW-1185">Reference proteome</keyword>
<keyword evidence="1" id="KW-1133">Transmembrane helix</keyword>
<feature type="transmembrane region" description="Helical" evidence="1">
    <location>
        <begin position="62"/>
        <end position="79"/>
    </location>
</feature>
<sequence length="559" mass="60586">MSLLTMPIWLFISGIAALAAVVTALQFLRHRYRQVVLATNQFWATALQNAPARQIVGKFRHFWAWLLVLLLALLMWLVIAEPHMAADKPQRMQLFYLDASAIMQEHGRFEQARQALLQSLQHTPVQSRRVLLADANRTGVTTILAPGEPVVLMEKRLDATVFVPQPSALPSWLAQQIANESLSAAPQAVDIHIFGGPAVPVPPRLAANLSVTQQAAYQVNEPNVGIVALAQQPAASGEVDKRDVYFRIATNMPVSKAPTFKITSDLQANTMLTPQALGSEQFILRNLAANGQTLSIELTQPDALNTDNHASIQLAQASPITVKLDAKSPVWLQQMLKLNVALQLLTTDDPAMQPEVAVMSSMTNSSLPASIPTLVLVQGGKVQVQYVAESDSPEQLKSVIALLDNGVPTEFTAAAHRAVQLPVAWFNNPAEAPRMLPVVVSRLLGWLADSPCLKVSARLSQAGLDACSLTQVQSKTAVVARQIAAESAPETGLLDSNTTQYLSIEPAKTLSEQQAPATSVTANLDIATWSANHLLSMLLVIILSLLTVEWLALRRNLIP</sequence>
<name>A0ABX8DB53_9GAMM</name>
<dbReference type="Proteomes" id="UP000676428">
    <property type="component" value="Chromosome"/>
</dbReference>
<feature type="transmembrane region" description="Helical" evidence="1">
    <location>
        <begin position="6"/>
        <end position="28"/>
    </location>
</feature>
<protein>
    <recommendedName>
        <fullName evidence="4">Aerotolerance regulator N-terminal domain-containing protein</fullName>
    </recommendedName>
</protein>
<organism evidence="2 3">
    <name type="scientific">Shewanella dokdonensis</name>
    <dbReference type="NCBI Taxonomy" id="712036"/>
    <lineage>
        <taxon>Bacteria</taxon>
        <taxon>Pseudomonadati</taxon>
        <taxon>Pseudomonadota</taxon>
        <taxon>Gammaproteobacteria</taxon>
        <taxon>Alteromonadales</taxon>
        <taxon>Shewanellaceae</taxon>
        <taxon>Shewanella</taxon>
    </lineage>
</organism>
<gene>
    <name evidence="2" type="ORF">KHX94_10840</name>
</gene>